<proteinExistence type="predicted"/>
<dbReference type="Proteomes" id="UP000265520">
    <property type="component" value="Unassembled WGS sequence"/>
</dbReference>
<keyword evidence="3" id="KW-1185">Reference proteome</keyword>
<feature type="non-terminal residue" evidence="2">
    <location>
        <position position="1"/>
    </location>
</feature>
<name>A0A392RBR5_9FABA</name>
<comment type="caution">
    <text evidence="2">The sequence shown here is derived from an EMBL/GenBank/DDBJ whole genome shotgun (WGS) entry which is preliminary data.</text>
</comment>
<feature type="compositionally biased region" description="Basic and acidic residues" evidence="1">
    <location>
        <begin position="22"/>
        <end position="44"/>
    </location>
</feature>
<evidence type="ECO:0000313" key="2">
    <source>
        <dbReference type="EMBL" id="MCI34021.1"/>
    </source>
</evidence>
<organism evidence="2 3">
    <name type="scientific">Trifolium medium</name>
    <dbReference type="NCBI Taxonomy" id="97028"/>
    <lineage>
        <taxon>Eukaryota</taxon>
        <taxon>Viridiplantae</taxon>
        <taxon>Streptophyta</taxon>
        <taxon>Embryophyta</taxon>
        <taxon>Tracheophyta</taxon>
        <taxon>Spermatophyta</taxon>
        <taxon>Magnoliopsida</taxon>
        <taxon>eudicotyledons</taxon>
        <taxon>Gunneridae</taxon>
        <taxon>Pentapetalae</taxon>
        <taxon>rosids</taxon>
        <taxon>fabids</taxon>
        <taxon>Fabales</taxon>
        <taxon>Fabaceae</taxon>
        <taxon>Papilionoideae</taxon>
        <taxon>50 kb inversion clade</taxon>
        <taxon>NPAAA clade</taxon>
        <taxon>Hologalegina</taxon>
        <taxon>IRL clade</taxon>
        <taxon>Trifolieae</taxon>
        <taxon>Trifolium</taxon>
    </lineage>
</organism>
<dbReference type="EMBL" id="LXQA010209535">
    <property type="protein sequence ID" value="MCI34021.1"/>
    <property type="molecule type" value="Genomic_DNA"/>
</dbReference>
<feature type="region of interest" description="Disordered" evidence="1">
    <location>
        <begin position="12"/>
        <end position="44"/>
    </location>
</feature>
<sequence>GNRNKIIMKCWRTGRQTGTISDGRESREVGDRGGVERGRNENLQ</sequence>
<accession>A0A392RBR5</accession>
<evidence type="ECO:0000256" key="1">
    <source>
        <dbReference type="SAM" id="MobiDB-lite"/>
    </source>
</evidence>
<protein>
    <submittedName>
        <fullName evidence="2">Uncharacterized protein</fullName>
    </submittedName>
</protein>
<reference evidence="2 3" key="1">
    <citation type="journal article" date="2018" name="Front. Plant Sci.">
        <title>Red Clover (Trifolium pratense) and Zigzag Clover (T. medium) - A Picture of Genomic Similarities and Differences.</title>
        <authorList>
            <person name="Dluhosova J."/>
            <person name="Istvanek J."/>
            <person name="Nedelnik J."/>
            <person name="Repkova J."/>
        </authorList>
    </citation>
    <scope>NUCLEOTIDE SEQUENCE [LARGE SCALE GENOMIC DNA]</scope>
    <source>
        <strain evidence="3">cv. 10/8</strain>
        <tissue evidence="2">Leaf</tissue>
    </source>
</reference>
<evidence type="ECO:0000313" key="3">
    <source>
        <dbReference type="Proteomes" id="UP000265520"/>
    </source>
</evidence>
<dbReference type="AlphaFoldDB" id="A0A392RBR5"/>